<reference evidence="2" key="2">
    <citation type="journal article" date="2007" name="Science">
        <title>Draft genome sequence of the sexually transmitted pathogen Trichomonas vaginalis.</title>
        <authorList>
            <person name="Carlton J.M."/>
            <person name="Hirt R.P."/>
            <person name="Silva J.C."/>
            <person name="Delcher A.L."/>
            <person name="Schatz M."/>
            <person name="Zhao Q."/>
            <person name="Wortman J.R."/>
            <person name="Bidwell S.L."/>
            <person name="Alsmark U.C.M."/>
            <person name="Besteiro S."/>
            <person name="Sicheritz-Ponten T."/>
            <person name="Noel C.J."/>
            <person name="Dacks J.B."/>
            <person name="Foster P.G."/>
            <person name="Simillion C."/>
            <person name="Van de Peer Y."/>
            <person name="Miranda-Saavedra D."/>
            <person name="Barton G.J."/>
            <person name="Westrop G.D."/>
            <person name="Mueller S."/>
            <person name="Dessi D."/>
            <person name="Fiori P.L."/>
            <person name="Ren Q."/>
            <person name="Paulsen I."/>
            <person name="Zhang H."/>
            <person name="Bastida-Corcuera F.D."/>
            <person name="Simoes-Barbosa A."/>
            <person name="Brown M.T."/>
            <person name="Hayes R.D."/>
            <person name="Mukherjee M."/>
            <person name="Okumura C.Y."/>
            <person name="Schneider R."/>
            <person name="Smith A.J."/>
            <person name="Vanacova S."/>
            <person name="Villalvazo M."/>
            <person name="Haas B.J."/>
            <person name="Pertea M."/>
            <person name="Feldblyum T.V."/>
            <person name="Utterback T.R."/>
            <person name="Shu C.L."/>
            <person name="Osoegawa K."/>
            <person name="de Jong P.J."/>
            <person name="Hrdy I."/>
            <person name="Horvathova L."/>
            <person name="Zubacova Z."/>
            <person name="Dolezal P."/>
            <person name="Malik S.B."/>
            <person name="Logsdon J.M. Jr."/>
            <person name="Henze K."/>
            <person name="Gupta A."/>
            <person name="Wang C.C."/>
            <person name="Dunne R.L."/>
            <person name="Upcroft J.A."/>
            <person name="Upcroft P."/>
            <person name="White O."/>
            <person name="Salzberg S.L."/>
            <person name="Tang P."/>
            <person name="Chiu C.-H."/>
            <person name="Lee Y.-S."/>
            <person name="Embley T.M."/>
            <person name="Coombs G.H."/>
            <person name="Mottram J.C."/>
            <person name="Tachezy J."/>
            <person name="Fraser-Liggett C.M."/>
            <person name="Johnson P.J."/>
        </authorList>
    </citation>
    <scope>NUCLEOTIDE SEQUENCE [LARGE SCALE GENOMIC DNA]</scope>
    <source>
        <strain evidence="2">G3</strain>
    </source>
</reference>
<dbReference type="AlphaFoldDB" id="A2EZH7"/>
<evidence type="ECO:0008006" key="4">
    <source>
        <dbReference type="Google" id="ProtNLM"/>
    </source>
</evidence>
<keyword evidence="1" id="KW-1133">Transmembrane helix</keyword>
<accession>A2EZH7</accession>
<feature type="transmembrane region" description="Helical" evidence="1">
    <location>
        <begin position="144"/>
        <end position="165"/>
    </location>
</feature>
<feature type="transmembrane region" description="Helical" evidence="1">
    <location>
        <begin position="105"/>
        <end position="132"/>
    </location>
</feature>
<dbReference type="EMBL" id="DS113552">
    <property type="protein sequence ID" value="EAY01943.1"/>
    <property type="molecule type" value="Genomic_DNA"/>
</dbReference>
<dbReference type="VEuPathDB" id="TrichDB:TVAG_047980"/>
<keyword evidence="3" id="KW-1185">Reference proteome</keyword>
<reference evidence="2" key="1">
    <citation type="submission" date="2006-10" db="EMBL/GenBank/DDBJ databases">
        <authorList>
            <person name="Amadeo P."/>
            <person name="Zhao Q."/>
            <person name="Wortman J."/>
            <person name="Fraser-Liggett C."/>
            <person name="Carlton J."/>
        </authorList>
    </citation>
    <scope>NUCLEOTIDE SEQUENCE</scope>
    <source>
        <strain evidence="2">G3</strain>
    </source>
</reference>
<name>A2EZH7_TRIV3</name>
<dbReference type="Proteomes" id="UP000001542">
    <property type="component" value="Unassembled WGS sequence"/>
</dbReference>
<evidence type="ECO:0000313" key="2">
    <source>
        <dbReference type="EMBL" id="EAY01943.1"/>
    </source>
</evidence>
<gene>
    <name evidence="2" type="ORF">TVAG_047980</name>
</gene>
<feature type="transmembrane region" description="Helical" evidence="1">
    <location>
        <begin position="177"/>
        <end position="198"/>
    </location>
</feature>
<organism evidence="2 3">
    <name type="scientific">Trichomonas vaginalis (strain ATCC PRA-98 / G3)</name>
    <dbReference type="NCBI Taxonomy" id="412133"/>
    <lineage>
        <taxon>Eukaryota</taxon>
        <taxon>Metamonada</taxon>
        <taxon>Parabasalia</taxon>
        <taxon>Trichomonadida</taxon>
        <taxon>Trichomonadidae</taxon>
        <taxon>Trichomonas</taxon>
    </lineage>
</organism>
<keyword evidence="1" id="KW-0812">Transmembrane</keyword>
<keyword evidence="1" id="KW-0472">Membrane</keyword>
<evidence type="ECO:0000313" key="3">
    <source>
        <dbReference type="Proteomes" id="UP000001542"/>
    </source>
</evidence>
<feature type="transmembrane region" description="Helical" evidence="1">
    <location>
        <begin position="40"/>
        <end position="60"/>
    </location>
</feature>
<protein>
    <recommendedName>
        <fullName evidence="4">Transmembrane protein</fullName>
    </recommendedName>
</protein>
<evidence type="ECO:0000256" key="1">
    <source>
        <dbReference type="SAM" id="Phobius"/>
    </source>
</evidence>
<dbReference type="InParanoid" id="A2EZH7"/>
<dbReference type="RefSeq" id="XP_001330458.1">
    <property type="nucleotide sequence ID" value="XM_001330423.1"/>
</dbReference>
<feature type="transmembrane region" description="Helical" evidence="1">
    <location>
        <begin position="67"/>
        <end position="90"/>
    </location>
</feature>
<dbReference type="KEGG" id="tva:4759783"/>
<dbReference type="VEuPathDB" id="TrichDB:TVAGG3_0657530"/>
<sequence>MSEFKWGPVIKASYVLVPCEVLAAACASAALLGVSLSKTFSIIFGILLIIFTIVFAFTAWKTADDKFMRICSAIAAVLMPIAAIGCFIVDKEFIKTSHPAAKSPLYMFIAAALLIDFTINIIQLINVCSFASIKDRLLSNNRQITALFVLNLVLGLALGLTFGLLDVEDEDTIGSRMAIVTGVFAAVGLLCGFGFAVFNERETQKLQKIGLDPLAPQGVVQHYDEM</sequence>
<proteinExistence type="predicted"/>
<feature type="transmembrane region" description="Helical" evidence="1">
    <location>
        <begin position="12"/>
        <end position="34"/>
    </location>
</feature>
<dbReference type="OrthoDB" id="10527435at2759"/>